<dbReference type="PANTHER" id="PTHR24229:SF91">
    <property type="entry name" value="MELANIN-CONCENTRATING HORMONE RECEPTOR 1"/>
    <property type="match status" value="1"/>
</dbReference>
<dbReference type="InParanoid" id="A0A6P7YXZ2"/>
<dbReference type="GeneID" id="115476951"/>
<keyword evidence="6 16" id="KW-1133">Transmembrane helix</keyword>
<reference evidence="19" key="1">
    <citation type="submission" date="2025-08" db="UniProtKB">
        <authorList>
            <consortium name="RefSeq"/>
        </authorList>
    </citation>
    <scope>IDENTIFICATION</scope>
</reference>
<dbReference type="AlphaFoldDB" id="A0A6P7YXZ2"/>
<sequence length="360" mass="40260">MDLKTAPPGNGSDTPKTVQNFSSSADGVGSITYTNFIMPTVFGIICLLGITGNSLVICTVLKKFKFRCSNSSSVPDIFIINLSIVDLLFLLGMPFLIHQLLGNGVWHFGETMCTIITALDTNSQFTSTYILTAMSIDRYLATVYPFTSNRYRKPRVAVVIICILWVLSLLSITPVWMYARLILLPGQVIGCGIRLPNPESDIYWYTLYQFFLAFAIPFTVISVAYRRILLRMASSQALTTQRSARIRTKKVTRIAITICLVFFICWAPFYVLQLVQLTMSQPTLPFHYAYSVAISLGYANSCLNPFVYIILCDTFRRRLVVSVRPAEDQPHSTVRTRPRSDLPSGGGQPLLQLVPISTES</sequence>
<dbReference type="PRINTS" id="PR01507">
    <property type="entry name" value="MCH1RECEPTOR"/>
</dbReference>
<evidence type="ECO:0000256" key="3">
    <source>
        <dbReference type="ARBA" id="ARBA00022022"/>
    </source>
</evidence>
<comment type="subcellular location">
    <subcellularLocation>
        <location evidence="1">Cell membrane</location>
        <topology evidence="1">Multi-pass membrane protein</topology>
    </subcellularLocation>
</comment>
<evidence type="ECO:0000256" key="5">
    <source>
        <dbReference type="ARBA" id="ARBA00022692"/>
    </source>
</evidence>
<evidence type="ECO:0000313" key="18">
    <source>
        <dbReference type="Proteomes" id="UP000515156"/>
    </source>
</evidence>
<name>A0A6P7YXZ2_9AMPH</name>
<evidence type="ECO:0000256" key="13">
    <source>
        <dbReference type="ARBA" id="ARBA00032830"/>
    </source>
</evidence>
<dbReference type="CDD" id="cd15338">
    <property type="entry name" value="7tmA_MCHR1"/>
    <property type="match status" value="1"/>
</dbReference>
<evidence type="ECO:0000256" key="1">
    <source>
        <dbReference type="ARBA" id="ARBA00004651"/>
    </source>
</evidence>
<proteinExistence type="predicted"/>
<comment type="subunit">
    <text evidence="2">Interacts with NCDN.</text>
</comment>
<evidence type="ECO:0000256" key="14">
    <source>
        <dbReference type="ARBA" id="ARBA00033115"/>
    </source>
</evidence>
<dbReference type="GO" id="GO:0005886">
    <property type="term" value="C:plasma membrane"/>
    <property type="evidence" value="ECO:0007669"/>
    <property type="project" value="UniProtKB-SubCell"/>
</dbReference>
<dbReference type="InterPro" id="IPR008361">
    <property type="entry name" value="MCH_rcpt"/>
</dbReference>
<feature type="transmembrane region" description="Helical" evidence="16">
    <location>
        <begin position="202"/>
        <end position="225"/>
    </location>
</feature>
<evidence type="ECO:0000259" key="17">
    <source>
        <dbReference type="PROSITE" id="PS50262"/>
    </source>
</evidence>
<dbReference type="PRINTS" id="PR00237">
    <property type="entry name" value="GPCRRHODOPSN"/>
</dbReference>
<dbReference type="GO" id="GO:0043005">
    <property type="term" value="C:neuron projection"/>
    <property type="evidence" value="ECO:0007669"/>
    <property type="project" value="TreeGrafter"/>
</dbReference>
<evidence type="ECO:0000256" key="8">
    <source>
        <dbReference type="ARBA" id="ARBA00023136"/>
    </source>
</evidence>
<feature type="transmembrane region" description="Helical" evidence="16">
    <location>
        <begin position="251"/>
        <end position="269"/>
    </location>
</feature>
<dbReference type="InterPro" id="IPR000276">
    <property type="entry name" value="GPCR_Rhodpsn"/>
</dbReference>
<feature type="region of interest" description="Disordered" evidence="15">
    <location>
        <begin position="330"/>
        <end position="350"/>
    </location>
</feature>
<dbReference type="GO" id="GO:0007218">
    <property type="term" value="P:neuropeptide signaling pathway"/>
    <property type="evidence" value="ECO:0007669"/>
    <property type="project" value="InterPro"/>
</dbReference>
<organism evidence="18 19">
    <name type="scientific">Microcaecilia unicolor</name>
    <dbReference type="NCBI Taxonomy" id="1415580"/>
    <lineage>
        <taxon>Eukaryota</taxon>
        <taxon>Metazoa</taxon>
        <taxon>Chordata</taxon>
        <taxon>Craniata</taxon>
        <taxon>Vertebrata</taxon>
        <taxon>Euteleostomi</taxon>
        <taxon>Amphibia</taxon>
        <taxon>Gymnophiona</taxon>
        <taxon>Siphonopidae</taxon>
        <taxon>Microcaecilia</taxon>
    </lineage>
</organism>
<evidence type="ECO:0000256" key="6">
    <source>
        <dbReference type="ARBA" id="ARBA00022989"/>
    </source>
</evidence>
<dbReference type="GO" id="GO:0030273">
    <property type="term" value="F:melanin-concentrating hormone receptor activity"/>
    <property type="evidence" value="ECO:0007669"/>
    <property type="project" value="InterPro"/>
</dbReference>
<dbReference type="Gene3D" id="1.20.1070.10">
    <property type="entry name" value="Rhodopsin 7-helix transmembrane proteins"/>
    <property type="match status" value="1"/>
</dbReference>
<dbReference type="KEGG" id="muo:115476951"/>
<dbReference type="PROSITE" id="PS50262">
    <property type="entry name" value="G_PROTEIN_RECEP_F1_2"/>
    <property type="match status" value="1"/>
</dbReference>
<keyword evidence="18" id="KW-1185">Reference proteome</keyword>
<feature type="transmembrane region" description="Helical" evidence="16">
    <location>
        <begin position="73"/>
        <end position="97"/>
    </location>
</feature>
<evidence type="ECO:0000256" key="9">
    <source>
        <dbReference type="ARBA" id="ARBA00023157"/>
    </source>
</evidence>
<dbReference type="PANTHER" id="PTHR24229">
    <property type="entry name" value="NEUROPEPTIDES RECEPTOR"/>
    <property type="match status" value="1"/>
</dbReference>
<evidence type="ECO:0000256" key="12">
    <source>
        <dbReference type="ARBA" id="ARBA00023224"/>
    </source>
</evidence>
<keyword evidence="9" id="KW-1015">Disulfide bond</keyword>
<feature type="transmembrane region" description="Helical" evidence="16">
    <location>
        <begin position="36"/>
        <end position="61"/>
    </location>
</feature>
<dbReference type="RefSeq" id="XP_030069401.1">
    <property type="nucleotide sequence ID" value="XM_030213541.1"/>
</dbReference>
<keyword evidence="11" id="KW-0325">Glycoprotein</keyword>
<dbReference type="Pfam" id="PF00001">
    <property type="entry name" value="7tm_1"/>
    <property type="match status" value="1"/>
</dbReference>
<feature type="domain" description="G-protein coupled receptors family 1 profile" evidence="17">
    <location>
        <begin position="52"/>
        <end position="308"/>
    </location>
</feature>
<dbReference type="InterPro" id="IPR004047">
    <property type="entry name" value="MCHR1"/>
</dbReference>
<keyword evidence="12" id="KW-0807">Transducer</keyword>
<gene>
    <name evidence="19" type="primary">LOC115476951</name>
</gene>
<evidence type="ECO:0000256" key="11">
    <source>
        <dbReference type="ARBA" id="ARBA00023180"/>
    </source>
</evidence>
<feature type="transmembrane region" description="Helical" evidence="16">
    <location>
        <begin position="158"/>
        <end position="179"/>
    </location>
</feature>
<dbReference type="InterPro" id="IPR017452">
    <property type="entry name" value="GPCR_Rhodpsn_7TM"/>
</dbReference>
<protein>
    <recommendedName>
        <fullName evidence="3">Melanin-concentrating hormone receptor 1</fullName>
    </recommendedName>
    <alternativeName>
        <fullName evidence="14">G-protein coupled receptor 24</fullName>
    </alternativeName>
    <alternativeName>
        <fullName evidence="13">MCH-1R</fullName>
    </alternativeName>
</protein>
<dbReference type="SUPFAM" id="SSF81321">
    <property type="entry name" value="Family A G protein-coupled receptor-like"/>
    <property type="match status" value="1"/>
</dbReference>
<keyword evidence="10" id="KW-0675">Receptor</keyword>
<dbReference type="GO" id="GO:0042923">
    <property type="term" value="F:neuropeptide binding"/>
    <property type="evidence" value="ECO:0007669"/>
    <property type="project" value="TreeGrafter"/>
</dbReference>
<keyword evidence="4" id="KW-1003">Cell membrane</keyword>
<evidence type="ECO:0000313" key="19">
    <source>
        <dbReference type="RefSeq" id="XP_030069401.1"/>
    </source>
</evidence>
<keyword evidence="7" id="KW-0297">G-protein coupled receptor</keyword>
<dbReference type="PRINTS" id="PR01783">
    <property type="entry name" value="MCHRECEPTOR"/>
</dbReference>
<dbReference type="Proteomes" id="UP000515156">
    <property type="component" value="Chromosome 8"/>
</dbReference>
<evidence type="ECO:0000256" key="4">
    <source>
        <dbReference type="ARBA" id="ARBA00022475"/>
    </source>
</evidence>
<feature type="transmembrane region" description="Helical" evidence="16">
    <location>
        <begin position="289"/>
        <end position="311"/>
    </location>
</feature>
<dbReference type="FunFam" id="1.20.1070.10:FF:000115">
    <property type="entry name" value="Melanin-concentrating hormone receptor 1"/>
    <property type="match status" value="1"/>
</dbReference>
<keyword evidence="8 16" id="KW-0472">Membrane</keyword>
<evidence type="ECO:0000256" key="15">
    <source>
        <dbReference type="SAM" id="MobiDB-lite"/>
    </source>
</evidence>
<evidence type="ECO:0000256" key="7">
    <source>
        <dbReference type="ARBA" id="ARBA00023040"/>
    </source>
</evidence>
<keyword evidence="5 16" id="KW-0812">Transmembrane</keyword>
<accession>A0A6P7YXZ2</accession>
<evidence type="ECO:0000256" key="10">
    <source>
        <dbReference type="ARBA" id="ARBA00023170"/>
    </source>
</evidence>
<evidence type="ECO:0000256" key="2">
    <source>
        <dbReference type="ARBA" id="ARBA00011509"/>
    </source>
</evidence>
<evidence type="ECO:0000256" key="16">
    <source>
        <dbReference type="SAM" id="Phobius"/>
    </source>
</evidence>
<dbReference type="OrthoDB" id="6076970at2759"/>